<evidence type="ECO:0000313" key="2">
    <source>
        <dbReference type="EMBL" id="KAL3424423.1"/>
    </source>
</evidence>
<evidence type="ECO:0000313" key="3">
    <source>
        <dbReference type="Proteomes" id="UP001629113"/>
    </source>
</evidence>
<feature type="compositionally biased region" description="Basic residues" evidence="1">
    <location>
        <begin position="161"/>
        <end position="170"/>
    </location>
</feature>
<keyword evidence="3" id="KW-1185">Reference proteome</keyword>
<gene>
    <name evidence="2" type="ORF">PVAG01_03704</name>
</gene>
<dbReference type="EMBL" id="JBFCZG010000003">
    <property type="protein sequence ID" value="KAL3424423.1"/>
    <property type="molecule type" value="Genomic_DNA"/>
</dbReference>
<dbReference type="Proteomes" id="UP001629113">
    <property type="component" value="Unassembled WGS sequence"/>
</dbReference>
<organism evidence="2 3">
    <name type="scientific">Phlyctema vagabunda</name>
    <dbReference type="NCBI Taxonomy" id="108571"/>
    <lineage>
        <taxon>Eukaryota</taxon>
        <taxon>Fungi</taxon>
        <taxon>Dikarya</taxon>
        <taxon>Ascomycota</taxon>
        <taxon>Pezizomycotina</taxon>
        <taxon>Leotiomycetes</taxon>
        <taxon>Helotiales</taxon>
        <taxon>Dermateaceae</taxon>
        <taxon>Phlyctema</taxon>
    </lineage>
</organism>
<feature type="region of interest" description="Disordered" evidence="1">
    <location>
        <begin position="1"/>
        <end position="233"/>
    </location>
</feature>
<reference evidence="2 3" key="1">
    <citation type="submission" date="2024-06" db="EMBL/GenBank/DDBJ databases">
        <title>Complete genome of Phlyctema vagabunda strain 19-DSS-EL-015.</title>
        <authorList>
            <person name="Fiorenzani C."/>
        </authorList>
    </citation>
    <scope>NUCLEOTIDE SEQUENCE [LARGE SCALE GENOMIC DNA]</scope>
    <source>
        <strain evidence="2 3">19-DSS-EL-015</strain>
    </source>
</reference>
<sequence>MQEGTVVEDVANPSPENSIDATSSPHNATAEGIRASPIEPEISLVTESIEKERTQQPVQELFPEPEPQPETNLEPLPLSDSKAQPAQITPPQQPTNPFLIPRPKTVTPSPAQTLFGPRIVEPAVPAAAYSQEEPELPPTPTQRGLSDPVVTTPPSGIHNTPSKRARRRKSPGAGLKSSPLKPQAQRPEDPIDESVLMPPPPPELKAGNLSKRRRSARFLPPADPNATKRKERDDLLKELQQLKADVSLTNQENERIRKAFESGRSGSSTSKDTQELLDVLLRSMATEAPTLPEPKPISSLPNVQLFLPFSSKRKAQTSNSPVLEKPLPSYLPVPLDDPLPYLQVFAPLSYTSNISILPNMPTSSSSDDSSFLEVPPLQRHHITARSQSGLFAAKLAMTVNMSNLSVASIDIEKLDRNAEAELGAFMRKRLSDRDEDIEYTLGKDITVLCWAMGRWAEVSVLRARLWCAIELELGTPEARKDTIQKASRKRKRKRAVAVDEEVAADLADMADENGHQKWTRRQLLPHMGRTALEISDEAYHVEIRFEWRMDFDWTGEIESIISASARIPKHWQQEDDRRSLTKIPETFNRMVLDMGPLGAARALVGLLMPS</sequence>
<feature type="compositionally biased region" description="Polar residues" evidence="1">
    <location>
        <begin position="14"/>
        <end position="27"/>
    </location>
</feature>
<accession>A0ABR4PM79</accession>
<comment type="caution">
    <text evidence="2">The sequence shown here is derived from an EMBL/GenBank/DDBJ whole genome shotgun (WGS) entry which is preliminary data.</text>
</comment>
<name>A0ABR4PM79_9HELO</name>
<protein>
    <submittedName>
        <fullName evidence="2">Uncharacterized protein</fullName>
    </submittedName>
</protein>
<evidence type="ECO:0000256" key="1">
    <source>
        <dbReference type="SAM" id="MobiDB-lite"/>
    </source>
</evidence>
<proteinExistence type="predicted"/>